<dbReference type="Gene3D" id="3.40.640.10">
    <property type="entry name" value="Type I PLP-dependent aspartate aminotransferase-like (Major domain)"/>
    <property type="match status" value="1"/>
</dbReference>
<evidence type="ECO:0000313" key="16">
    <source>
        <dbReference type="Proteomes" id="UP000476030"/>
    </source>
</evidence>
<evidence type="ECO:0000256" key="4">
    <source>
        <dbReference type="ARBA" id="ARBA00012239"/>
    </source>
</evidence>
<sequence length="410" mass="44165">MPSQRIEPRQITFAGEVLSLPVYLDYQASTPLDHRVETAMSNWTHGFTGNPHSSNHIFGHQARRIIEEAQTHIASLINARPHEIIFTSGATEANNLALLGVARAHEGRRHIISVQTEHEAVLQPLEYLATHEGVEVTLLPVDKDGLIDHGALVSAIRPDTIIISVMAANNETGVCQDIARIGQICTERSIVFHSDAVQALSTEAIDVTAQNISLLSLSGHKLYGPMGIGALYVREGTDIAPLIYGGAQQRSIRPGTLPTALCVGLGEACRILAKCRTTNRNHLNKLRSSMVQRLSAELKNSVRLNGDMAPHIPGCLSLSFAGIDAEDLLHELPDLALSTGSACSSMNGKPSHVLKAMGMKAVDIAATIRLGLGRTTTQAEVHYATDQIIAAYNTLQPGKTTNITHQNGMH</sequence>
<comment type="caution">
    <text evidence="15">The sequence shown here is derived from an EMBL/GenBank/DDBJ whole genome shotgun (WGS) entry which is preliminary data.</text>
</comment>
<dbReference type="FunFam" id="3.40.640.10:FF:000084">
    <property type="entry name" value="IscS-like cysteine desulfurase"/>
    <property type="match status" value="1"/>
</dbReference>
<evidence type="ECO:0000256" key="2">
    <source>
        <dbReference type="ARBA" id="ARBA00003120"/>
    </source>
</evidence>
<evidence type="ECO:0000256" key="10">
    <source>
        <dbReference type="ARBA" id="ARBA00023014"/>
    </source>
</evidence>
<dbReference type="EC" id="2.8.1.7" evidence="4"/>
<dbReference type="Proteomes" id="UP000476030">
    <property type="component" value="Unassembled WGS sequence"/>
</dbReference>
<comment type="cofactor">
    <cofactor evidence="1">
        <name>pyridoxal 5'-phosphate</name>
        <dbReference type="ChEBI" id="CHEBI:597326"/>
    </cofactor>
</comment>
<dbReference type="PANTHER" id="PTHR11601:SF34">
    <property type="entry name" value="CYSTEINE DESULFURASE"/>
    <property type="match status" value="1"/>
</dbReference>
<keyword evidence="9" id="KW-0408">Iron</keyword>
<evidence type="ECO:0000256" key="13">
    <source>
        <dbReference type="ARBA" id="ARBA00050776"/>
    </source>
</evidence>
<dbReference type="GO" id="GO:0008483">
    <property type="term" value="F:transaminase activity"/>
    <property type="evidence" value="ECO:0007669"/>
    <property type="project" value="UniProtKB-KW"/>
</dbReference>
<dbReference type="GO" id="GO:0051536">
    <property type="term" value="F:iron-sulfur cluster binding"/>
    <property type="evidence" value="ECO:0007669"/>
    <property type="project" value="UniProtKB-KW"/>
</dbReference>
<dbReference type="GO" id="GO:0031071">
    <property type="term" value="F:cysteine desulfurase activity"/>
    <property type="evidence" value="ECO:0007669"/>
    <property type="project" value="UniProtKB-EC"/>
</dbReference>
<dbReference type="InterPro" id="IPR015424">
    <property type="entry name" value="PyrdxlP-dep_Trfase"/>
</dbReference>
<proteinExistence type="inferred from homology"/>
<dbReference type="PIRSF" id="PIRSF005572">
    <property type="entry name" value="NifS"/>
    <property type="match status" value="1"/>
</dbReference>
<protein>
    <recommendedName>
        <fullName evidence="5">Cysteine desulfurase</fullName>
        <ecNumber evidence="4">2.8.1.7</ecNumber>
    </recommendedName>
    <alternativeName>
        <fullName evidence="12">Nitrogenase metalloclusters biosynthesis protein NifS</fullName>
    </alternativeName>
</protein>
<dbReference type="GO" id="GO:0046872">
    <property type="term" value="F:metal ion binding"/>
    <property type="evidence" value="ECO:0007669"/>
    <property type="project" value="UniProtKB-KW"/>
</dbReference>
<keyword evidence="10" id="KW-0411">Iron-sulfur</keyword>
<dbReference type="AlphaFoldDB" id="A0A6L8WB16"/>
<reference evidence="15 16" key="1">
    <citation type="submission" date="2019-12" db="EMBL/GenBank/DDBJ databases">
        <title>Snethiella sp. nov. sp. isolated from sea sand.</title>
        <authorList>
            <person name="Kim J."/>
            <person name="Jeong S.E."/>
            <person name="Jung H.S."/>
            <person name="Jeon C.O."/>
        </authorList>
    </citation>
    <scope>NUCLEOTIDE SEQUENCE [LARGE SCALE GENOMIC DNA]</scope>
    <source>
        <strain evidence="15 16">DP05</strain>
    </source>
</reference>
<comment type="function">
    <text evidence="2">Catalyzes the removal of elemental sulfur atoms from cysteine to produce alanine. Seems to participate in the biosynthesis of the nitrogenase metalloclusters by providing the inorganic sulfur required for the Fe-S core formation.</text>
</comment>
<evidence type="ECO:0000256" key="12">
    <source>
        <dbReference type="ARBA" id="ARBA00031911"/>
    </source>
</evidence>
<name>A0A6L8WB16_9PROT</name>
<dbReference type="Gene3D" id="3.90.1150.10">
    <property type="entry name" value="Aspartate Aminotransferase, domain 1"/>
    <property type="match status" value="1"/>
</dbReference>
<evidence type="ECO:0000259" key="14">
    <source>
        <dbReference type="Pfam" id="PF00266"/>
    </source>
</evidence>
<evidence type="ECO:0000256" key="8">
    <source>
        <dbReference type="ARBA" id="ARBA00022898"/>
    </source>
</evidence>
<keyword evidence="16" id="KW-1185">Reference proteome</keyword>
<keyword evidence="6 15" id="KW-0808">Transferase</keyword>
<dbReference type="InterPro" id="IPR015422">
    <property type="entry name" value="PyrdxlP-dep_Trfase_small"/>
</dbReference>
<dbReference type="InterPro" id="IPR000192">
    <property type="entry name" value="Aminotrans_V_dom"/>
</dbReference>
<gene>
    <name evidence="15" type="ORF">GQE98_11905</name>
</gene>
<dbReference type="InterPro" id="IPR016454">
    <property type="entry name" value="Cysteine_dSase"/>
</dbReference>
<evidence type="ECO:0000256" key="11">
    <source>
        <dbReference type="ARBA" id="ARBA00023231"/>
    </source>
</evidence>
<feature type="domain" description="Aminotransferase class V" evidence="14">
    <location>
        <begin position="22"/>
        <end position="382"/>
    </location>
</feature>
<dbReference type="InterPro" id="IPR015421">
    <property type="entry name" value="PyrdxlP-dep_Trfase_major"/>
</dbReference>
<evidence type="ECO:0000256" key="6">
    <source>
        <dbReference type="ARBA" id="ARBA00022679"/>
    </source>
</evidence>
<comment type="catalytic activity">
    <reaction evidence="13">
        <text>(sulfur carrier)-H + L-cysteine = (sulfur carrier)-SH + L-alanine</text>
        <dbReference type="Rhea" id="RHEA:43892"/>
        <dbReference type="Rhea" id="RHEA-COMP:14737"/>
        <dbReference type="Rhea" id="RHEA-COMP:14739"/>
        <dbReference type="ChEBI" id="CHEBI:29917"/>
        <dbReference type="ChEBI" id="CHEBI:35235"/>
        <dbReference type="ChEBI" id="CHEBI:57972"/>
        <dbReference type="ChEBI" id="CHEBI:64428"/>
        <dbReference type="EC" id="2.8.1.7"/>
    </reaction>
</comment>
<comment type="similarity">
    <text evidence="3">Belongs to the class-V pyridoxal-phosphate-dependent aminotransferase family. NifS/IscS subfamily.</text>
</comment>
<dbReference type="EMBL" id="WTUW01000002">
    <property type="protein sequence ID" value="MZR31337.1"/>
    <property type="molecule type" value="Genomic_DNA"/>
</dbReference>
<accession>A0A6L8WB16</accession>
<dbReference type="RefSeq" id="WP_161315851.1">
    <property type="nucleotide sequence ID" value="NZ_WTUW01000002.1"/>
</dbReference>
<dbReference type="SUPFAM" id="SSF53383">
    <property type="entry name" value="PLP-dependent transferases"/>
    <property type="match status" value="1"/>
</dbReference>
<dbReference type="Pfam" id="PF00266">
    <property type="entry name" value="Aminotran_5"/>
    <property type="match status" value="1"/>
</dbReference>
<keyword evidence="15" id="KW-0032">Aminotransferase</keyword>
<dbReference type="PANTHER" id="PTHR11601">
    <property type="entry name" value="CYSTEINE DESULFURYLASE FAMILY MEMBER"/>
    <property type="match status" value="1"/>
</dbReference>
<evidence type="ECO:0000256" key="7">
    <source>
        <dbReference type="ARBA" id="ARBA00022723"/>
    </source>
</evidence>
<evidence type="ECO:0000256" key="9">
    <source>
        <dbReference type="ARBA" id="ARBA00023004"/>
    </source>
</evidence>
<evidence type="ECO:0000256" key="3">
    <source>
        <dbReference type="ARBA" id="ARBA00006490"/>
    </source>
</evidence>
<evidence type="ECO:0000256" key="5">
    <source>
        <dbReference type="ARBA" id="ARBA00013558"/>
    </source>
</evidence>
<organism evidence="15 16">
    <name type="scientific">Sneathiella litorea</name>
    <dbReference type="NCBI Taxonomy" id="2606216"/>
    <lineage>
        <taxon>Bacteria</taxon>
        <taxon>Pseudomonadati</taxon>
        <taxon>Pseudomonadota</taxon>
        <taxon>Alphaproteobacteria</taxon>
        <taxon>Sneathiellales</taxon>
        <taxon>Sneathiellaceae</taxon>
        <taxon>Sneathiella</taxon>
    </lineage>
</organism>
<dbReference type="Gene3D" id="1.10.260.50">
    <property type="match status" value="1"/>
</dbReference>
<keyword evidence="11" id="KW-0535">Nitrogen fixation</keyword>
<keyword evidence="8" id="KW-0663">Pyridoxal phosphate</keyword>
<evidence type="ECO:0000256" key="1">
    <source>
        <dbReference type="ARBA" id="ARBA00001933"/>
    </source>
</evidence>
<evidence type="ECO:0000313" key="15">
    <source>
        <dbReference type="EMBL" id="MZR31337.1"/>
    </source>
</evidence>
<keyword evidence="7" id="KW-0479">Metal-binding</keyword>